<accession>A0A9X0U606</accession>
<evidence type="ECO:0000313" key="1">
    <source>
        <dbReference type="EMBL" id="MBB5329287.1"/>
    </source>
</evidence>
<dbReference type="AlphaFoldDB" id="A0A9X0U606"/>
<reference evidence="1 2" key="1">
    <citation type="submission" date="2020-08" db="EMBL/GenBank/DDBJ databases">
        <title>Genomic Encyclopedia of Type Strains, Phase IV (KMG-V): Genome sequencing to study the core and pangenomes of soil and plant-associated prokaryotes.</title>
        <authorList>
            <person name="Whitman W."/>
        </authorList>
    </citation>
    <scope>NUCLEOTIDE SEQUENCE [LARGE SCALE GENOMIC DNA]</scope>
    <source>
        <strain evidence="1 2">X5P2</strain>
    </source>
</reference>
<comment type="caution">
    <text evidence="1">The sequence shown here is derived from an EMBL/GenBank/DDBJ whole genome shotgun (WGS) entry which is preliminary data.</text>
</comment>
<dbReference type="EMBL" id="JACHEB010000006">
    <property type="protein sequence ID" value="MBB5329287.1"/>
    <property type="molecule type" value="Genomic_DNA"/>
</dbReference>
<evidence type="ECO:0000313" key="2">
    <source>
        <dbReference type="Proteomes" id="UP000535182"/>
    </source>
</evidence>
<sequence>MFGPIPSGRLYTSFEAQPGGSALTQRKTAISSLSLKLSIARLTFADLPIENHVFCCDRNYIRKETPESKPLTLKVVGLCR</sequence>
<protein>
    <submittedName>
        <fullName evidence="1">Uncharacterized protein</fullName>
    </submittedName>
</protein>
<keyword evidence="2" id="KW-1185">Reference proteome</keyword>
<name>A0A9X0U606_9BACT</name>
<organism evidence="1 2">
    <name type="scientific">Tunturiibacter gelidiferens</name>
    <dbReference type="NCBI Taxonomy" id="3069689"/>
    <lineage>
        <taxon>Bacteria</taxon>
        <taxon>Pseudomonadati</taxon>
        <taxon>Acidobacteriota</taxon>
        <taxon>Terriglobia</taxon>
        <taxon>Terriglobales</taxon>
        <taxon>Acidobacteriaceae</taxon>
        <taxon>Tunturiibacter</taxon>
    </lineage>
</organism>
<proteinExistence type="predicted"/>
<dbReference type="Proteomes" id="UP000535182">
    <property type="component" value="Unassembled WGS sequence"/>
</dbReference>
<gene>
    <name evidence="1" type="ORF">HDF14_002905</name>
</gene>